<dbReference type="Proteomes" id="UP001244341">
    <property type="component" value="Chromosome 7b"/>
</dbReference>
<proteinExistence type="predicted"/>
<accession>A0ABY8U8I2</accession>
<feature type="region of interest" description="Disordered" evidence="1">
    <location>
        <begin position="196"/>
        <end position="216"/>
    </location>
</feature>
<evidence type="ECO:0000313" key="2">
    <source>
        <dbReference type="EMBL" id="WIA15948.1"/>
    </source>
</evidence>
<name>A0ABY8U8I2_TETOB</name>
<dbReference type="EMBL" id="CP126214">
    <property type="protein sequence ID" value="WIA15948.1"/>
    <property type="molecule type" value="Genomic_DNA"/>
</dbReference>
<protein>
    <submittedName>
        <fullName evidence="2">Uncharacterized protein</fullName>
    </submittedName>
</protein>
<evidence type="ECO:0000256" key="1">
    <source>
        <dbReference type="SAM" id="MobiDB-lite"/>
    </source>
</evidence>
<feature type="region of interest" description="Disordered" evidence="1">
    <location>
        <begin position="1"/>
        <end position="25"/>
    </location>
</feature>
<gene>
    <name evidence="2" type="ORF">OEZ85_012690</name>
</gene>
<evidence type="ECO:0000313" key="3">
    <source>
        <dbReference type="Proteomes" id="UP001244341"/>
    </source>
</evidence>
<keyword evidence="3" id="KW-1185">Reference proteome</keyword>
<sequence>MSGSTAAARKRLSMTDGNRPPPSAVAPYLAGPAVASFVAKRTTQKAELVQYLEAHSGSVRAILNSGDGTTADAAQQQQLQQAGTDECWYGNAELPLRGSDACVSPCAVVNSTAGMDALFNGSGSTYRRSSQVASPTAAAPGSTGSLSPSSAAARRASVSAYLQGQQDLATTVSTGVPYLDSTGSSPRSPELLRASDVAAGGGGAGQPVASNSNSSRHTVIKEALAARLSDAAARASYAGPGSSSPRMHDEVSGIRQSLLAEGRARRASTTAVAGSSNTASQAAAMIARRLSNAAIYPGAYDATAALGNSGSNYDSQQQSWEAANFGSFARDEQGRVKVGDYGSMGSLNSSMAAAGQGFAENFAGNFAGQQGTAGGRMVQQQQQRWWRQWQQQWQEQHKRWQQQRASGAMVNGASLRRGSAVAARRSSSGGLGVQGSGGISAAAAGRGEAGREASWVASVVRRLSGVAPGGMGM</sequence>
<organism evidence="2 3">
    <name type="scientific">Tetradesmus obliquus</name>
    <name type="common">Green alga</name>
    <name type="synonym">Acutodesmus obliquus</name>
    <dbReference type="NCBI Taxonomy" id="3088"/>
    <lineage>
        <taxon>Eukaryota</taxon>
        <taxon>Viridiplantae</taxon>
        <taxon>Chlorophyta</taxon>
        <taxon>core chlorophytes</taxon>
        <taxon>Chlorophyceae</taxon>
        <taxon>CS clade</taxon>
        <taxon>Sphaeropleales</taxon>
        <taxon>Scenedesmaceae</taxon>
        <taxon>Tetradesmus</taxon>
    </lineage>
</organism>
<feature type="region of interest" description="Disordered" evidence="1">
    <location>
        <begin position="131"/>
        <end position="150"/>
    </location>
</feature>
<reference evidence="2 3" key="1">
    <citation type="submission" date="2023-05" db="EMBL/GenBank/DDBJ databases">
        <title>A 100% complete, gapless, phased diploid assembly of the Scenedesmus obliquus UTEX 3031 genome.</title>
        <authorList>
            <person name="Biondi T.C."/>
            <person name="Hanschen E.R."/>
            <person name="Kwon T."/>
            <person name="Eng W."/>
            <person name="Kruse C.P.S."/>
            <person name="Koehler S.I."/>
            <person name="Kunde Y."/>
            <person name="Gleasner C.D."/>
            <person name="You Mak K.T."/>
            <person name="Polle J."/>
            <person name="Hovde B.T."/>
            <person name="Starkenburg S.R."/>
        </authorList>
    </citation>
    <scope>NUCLEOTIDE SEQUENCE [LARGE SCALE GENOMIC DNA]</scope>
    <source>
        <strain evidence="2 3">DOE0152z</strain>
    </source>
</reference>